<organism evidence="4 5">
    <name type="scientific">Tropicimonas sediminicola</name>
    <dbReference type="NCBI Taxonomy" id="1031541"/>
    <lineage>
        <taxon>Bacteria</taxon>
        <taxon>Pseudomonadati</taxon>
        <taxon>Pseudomonadota</taxon>
        <taxon>Alphaproteobacteria</taxon>
        <taxon>Rhodobacterales</taxon>
        <taxon>Roseobacteraceae</taxon>
        <taxon>Tropicimonas</taxon>
    </lineage>
</organism>
<reference evidence="4 5" key="1">
    <citation type="submission" date="2017-06" db="EMBL/GenBank/DDBJ databases">
        <authorList>
            <person name="Kim H.J."/>
            <person name="Triplett B.A."/>
        </authorList>
    </citation>
    <scope>NUCLEOTIDE SEQUENCE [LARGE SCALE GENOMIC DNA]</scope>
    <source>
        <strain evidence="4 5">DSM 29339</strain>
    </source>
</reference>
<feature type="chain" id="PRO_5012467088" evidence="2">
    <location>
        <begin position="31"/>
        <end position="457"/>
    </location>
</feature>
<dbReference type="PANTHER" id="PTHR22990">
    <property type="entry name" value="F-BOX ONLY PROTEIN"/>
    <property type="match status" value="1"/>
</dbReference>
<keyword evidence="5" id="KW-1185">Reference proteome</keyword>
<dbReference type="InterPro" id="IPR011050">
    <property type="entry name" value="Pectin_lyase_fold/virulence"/>
</dbReference>
<name>A0A239ML55_9RHOB</name>
<proteinExistence type="predicted"/>
<feature type="domain" description="Right handed beta helix" evidence="3">
    <location>
        <begin position="278"/>
        <end position="408"/>
    </location>
</feature>
<evidence type="ECO:0000259" key="3">
    <source>
        <dbReference type="Pfam" id="PF13229"/>
    </source>
</evidence>
<sequence>MPELRRISRRLRAGLLAALCLCPLPPQASAQSLPEAGRLVEMDFRLVMAAMAQRVGANGQLGLIRAQLPENAPALAVVGGQFDLSGLSADHDAVHAGWITMTPDGAITLHRPLVVWEGAALSIPGNAELALNRATGAFLLNLGTLSLTDATVLSAGEASAASPDFRPFVLTAGTGAAEILGGRFDGLGYDGAPAFAGFAIVNGGIFPAIGRSQVERSDFRNLEGLYVDGTKGADLRNNAIHASRGGALTLKQTTDTSVSGNLIRSASQHGIRITSGATSTRLHENRVESAGKIGIFIDGASRDVLLERNLVTDAESDGVLVRRAHCVQLRQNAVRASGGNGIEIRQSTSVTLSGNRLEHSRRAGVLLSQQPPGTETALSANVFMANTTGLSGAAPARLHLVGNDFTGQFPRLVAGDLALVARGLFADPAGAHPVILEPAGGTALSGFRSDCPVMEGY</sequence>
<dbReference type="Pfam" id="PF13229">
    <property type="entry name" value="Beta_helix"/>
    <property type="match status" value="1"/>
</dbReference>
<protein>
    <submittedName>
        <fullName evidence="4">Copper-binding protein (NosD)</fullName>
    </submittedName>
</protein>
<dbReference type="InterPro" id="IPR006626">
    <property type="entry name" value="PbH1"/>
</dbReference>
<evidence type="ECO:0000256" key="2">
    <source>
        <dbReference type="SAM" id="SignalP"/>
    </source>
</evidence>
<dbReference type="Gene3D" id="2.160.20.10">
    <property type="entry name" value="Single-stranded right-handed beta-helix, Pectin lyase-like"/>
    <property type="match status" value="1"/>
</dbReference>
<dbReference type="SMART" id="SM00710">
    <property type="entry name" value="PbH1"/>
    <property type="match status" value="6"/>
</dbReference>
<dbReference type="PANTHER" id="PTHR22990:SF15">
    <property type="entry name" value="F-BOX ONLY PROTEIN 10"/>
    <property type="match status" value="1"/>
</dbReference>
<dbReference type="InterPro" id="IPR039448">
    <property type="entry name" value="Beta_helix"/>
</dbReference>
<gene>
    <name evidence="4" type="ORF">SAMN05421757_1281</name>
</gene>
<dbReference type="InterPro" id="IPR012334">
    <property type="entry name" value="Pectin_lyas_fold"/>
</dbReference>
<dbReference type="Proteomes" id="UP000198426">
    <property type="component" value="Unassembled WGS sequence"/>
</dbReference>
<keyword evidence="1" id="KW-0677">Repeat</keyword>
<dbReference type="OrthoDB" id="7938081at2"/>
<evidence type="ECO:0000313" key="5">
    <source>
        <dbReference type="Proteomes" id="UP000198426"/>
    </source>
</evidence>
<dbReference type="AlphaFoldDB" id="A0A239ML55"/>
<dbReference type="EMBL" id="FZOY01000028">
    <property type="protein sequence ID" value="SNT43003.1"/>
    <property type="molecule type" value="Genomic_DNA"/>
</dbReference>
<feature type="signal peptide" evidence="2">
    <location>
        <begin position="1"/>
        <end position="30"/>
    </location>
</feature>
<accession>A0A239ML55</accession>
<keyword evidence="2" id="KW-0732">Signal</keyword>
<dbReference type="RefSeq" id="WP_141135009.1">
    <property type="nucleotide sequence ID" value="NZ_FZOY01000028.1"/>
</dbReference>
<dbReference type="InterPro" id="IPR051550">
    <property type="entry name" value="SCF-Subunits/Alg-Epimerases"/>
</dbReference>
<dbReference type="SUPFAM" id="SSF51126">
    <property type="entry name" value="Pectin lyase-like"/>
    <property type="match status" value="1"/>
</dbReference>
<evidence type="ECO:0000256" key="1">
    <source>
        <dbReference type="ARBA" id="ARBA00022737"/>
    </source>
</evidence>
<evidence type="ECO:0000313" key="4">
    <source>
        <dbReference type="EMBL" id="SNT43003.1"/>
    </source>
</evidence>